<dbReference type="EMBL" id="CAKMRJ010002695">
    <property type="protein sequence ID" value="CAH1429356.1"/>
    <property type="molecule type" value="Genomic_DNA"/>
</dbReference>
<dbReference type="GO" id="GO:0016538">
    <property type="term" value="F:cyclin-dependent protein serine/threonine kinase regulator activity"/>
    <property type="evidence" value="ECO:0007669"/>
    <property type="project" value="InterPro"/>
</dbReference>
<feature type="compositionally biased region" description="Low complexity" evidence="1">
    <location>
        <begin position="94"/>
        <end position="105"/>
    </location>
</feature>
<protein>
    <recommendedName>
        <fullName evidence="4">Cyclin N-terminal domain-containing protein</fullName>
    </recommendedName>
</protein>
<feature type="region of interest" description="Disordered" evidence="1">
    <location>
        <begin position="73"/>
        <end position="116"/>
    </location>
</feature>
<name>A0AAU9MV61_9ASTR</name>
<gene>
    <name evidence="2" type="ORF">LVIROSA_LOCUS16222</name>
</gene>
<dbReference type="AlphaFoldDB" id="A0AAU9MV61"/>
<dbReference type="Proteomes" id="UP001157418">
    <property type="component" value="Unassembled WGS sequence"/>
</dbReference>
<dbReference type="PIRSF" id="PIRSF001771">
    <property type="entry name" value="Cyclin_A_B_D_E"/>
    <property type="match status" value="1"/>
</dbReference>
<evidence type="ECO:0000256" key="1">
    <source>
        <dbReference type="SAM" id="MobiDB-lite"/>
    </source>
</evidence>
<keyword evidence="3" id="KW-1185">Reference proteome</keyword>
<evidence type="ECO:0000313" key="3">
    <source>
        <dbReference type="Proteomes" id="UP001157418"/>
    </source>
</evidence>
<dbReference type="Gene3D" id="1.10.472.10">
    <property type="entry name" value="Cyclin-like"/>
    <property type="match status" value="2"/>
</dbReference>
<sequence length="209" mass="23520">MTSRDVVEEENQDVKEKKIPTEIGNLTAITRPVTRSFRAQLITNAIPENQKKPMAVNVNKLKATIIKTKPPPVPQNATVIEISPDTKELKKPKSWSSQNKSPQSSLTSTLTARSKAARCPKQPNVVDIDAQDVDNELAAVEYVDDIYKFYKLVERIKYAKQDVLVMEKRILSQLEWSLTVPTPYVFLTRLIKAAAAITPLEIEGLQKHN</sequence>
<comment type="caution">
    <text evidence="2">The sequence shown here is derived from an EMBL/GenBank/DDBJ whole genome shotgun (WGS) entry which is preliminary data.</text>
</comment>
<dbReference type="GO" id="GO:0044772">
    <property type="term" value="P:mitotic cell cycle phase transition"/>
    <property type="evidence" value="ECO:0007669"/>
    <property type="project" value="InterPro"/>
</dbReference>
<accession>A0AAU9MV61</accession>
<evidence type="ECO:0000313" key="2">
    <source>
        <dbReference type="EMBL" id="CAH1429356.1"/>
    </source>
</evidence>
<evidence type="ECO:0008006" key="4">
    <source>
        <dbReference type="Google" id="ProtNLM"/>
    </source>
</evidence>
<proteinExistence type="predicted"/>
<dbReference type="InterPro" id="IPR046965">
    <property type="entry name" value="Cyclin_A/B-like"/>
</dbReference>
<reference evidence="2 3" key="1">
    <citation type="submission" date="2022-01" db="EMBL/GenBank/DDBJ databases">
        <authorList>
            <person name="Xiong W."/>
            <person name="Schranz E."/>
        </authorList>
    </citation>
    <scope>NUCLEOTIDE SEQUENCE [LARGE SCALE GENOMIC DNA]</scope>
</reference>
<organism evidence="2 3">
    <name type="scientific">Lactuca virosa</name>
    <dbReference type="NCBI Taxonomy" id="75947"/>
    <lineage>
        <taxon>Eukaryota</taxon>
        <taxon>Viridiplantae</taxon>
        <taxon>Streptophyta</taxon>
        <taxon>Embryophyta</taxon>
        <taxon>Tracheophyta</taxon>
        <taxon>Spermatophyta</taxon>
        <taxon>Magnoliopsida</taxon>
        <taxon>eudicotyledons</taxon>
        <taxon>Gunneridae</taxon>
        <taxon>Pentapetalae</taxon>
        <taxon>asterids</taxon>
        <taxon>campanulids</taxon>
        <taxon>Asterales</taxon>
        <taxon>Asteraceae</taxon>
        <taxon>Cichorioideae</taxon>
        <taxon>Cichorieae</taxon>
        <taxon>Lactucinae</taxon>
        <taxon>Lactuca</taxon>
    </lineage>
</organism>